<dbReference type="EMBL" id="MU006794">
    <property type="protein sequence ID" value="KAF2637196.1"/>
    <property type="molecule type" value="Genomic_DNA"/>
</dbReference>
<feature type="region of interest" description="Disordered" evidence="1">
    <location>
        <begin position="613"/>
        <end position="688"/>
    </location>
</feature>
<feature type="compositionally biased region" description="Polar residues" evidence="1">
    <location>
        <begin position="273"/>
        <end position="286"/>
    </location>
</feature>
<evidence type="ECO:0000313" key="2">
    <source>
        <dbReference type="EMBL" id="KAF2637196.1"/>
    </source>
</evidence>
<reference evidence="2" key="1">
    <citation type="journal article" date="2020" name="Stud. Mycol.">
        <title>101 Dothideomycetes genomes: a test case for predicting lifestyles and emergence of pathogens.</title>
        <authorList>
            <person name="Haridas S."/>
            <person name="Albert R."/>
            <person name="Binder M."/>
            <person name="Bloem J."/>
            <person name="Labutti K."/>
            <person name="Salamov A."/>
            <person name="Andreopoulos B."/>
            <person name="Baker S."/>
            <person name="Barry K."/>
            <person name="Bills G."/>
            <person name="Bluhm B."/>
            <person name="Cannon C."/>
            <person name="Castanera R."/>
            <person name="Culley D."/>
            <person name="Daum C."/>
            <person name="Ezra D."/>
            <person name="Gonzalez J."/>
            <person name="Henrissat B."/>
            <person name="Kuo A."/>
            <person name="Liang C."/>
            <person name="Lipzen A."/>
            <person name="Lutzoni F."/>
            <person name="Magnuson J."/>
            <person name="Mondo S."/>
            <person name="Nolan M."/>
            <person name="Ohm R."/>
            <person name="Pangilinan J."/>
            <person name="Park H.-J."/>
            <person name="Ramirez L."/>
            <person name="Alfaro M."/>
            <person name="Sun H."/>
            <person name="Tritt A."/>
            <person name="Yoshinaga Y."/>
            <person name="Zwiers L.-H."/>
            <person name="Turgeon B."/>
            <person name="Goodwin S."/>
            <person name="Spatafora J."/>
            <person name="Crous P."/>
            <person name="Grigoriev I."/>
        </authorList>
    </citation>
    <scope>NUCLEOTIDE SEQUENCE</scope>
    <source>
        <strain evidence="2">CBS 473.64</strain>
    </source>
</reference>
<feature type="compositionally biased region" description="Low complexity" evidence="1">
    <location>
        <begin position="15"/>
        <end position="25"/>
    </location>
</feature>
<feature type="region of interest" description="Disordered" evidence="1">
    <location>
        <begin position="1"/>
        <end position="75"/>
    </location>
</feature>
<proteinExistence type="predicted"/>
<name>A0A6A6RPD7_9PLEO</name>
<sequence>MKTPRKGAAVEKRTPTTTTSTTTTTAAKAQKTSRLPQLTTSAATPVQTPSRTPTSRTPIVPPTQEMHPALHHPSTAKMLDEARWLGFQNMGAHTAPPKALGKPAGLGAGQATPSKIPAAATPNAPAASKPGSSSPGFEFKFRMKSPLSGLSPKSTSILKNQREAGAAANARSLFKTDEFSALADMDSKRKTAVPKGMMKRFSDVHITQFKKMDSIANHPSAFRTVQLVTTPKKSSRMDLNDPSPTPKPSNKLKRSQSKMDLTEAAPKAPTSILKRTQSKAGLTEQPSRIPPTPFKRTQSKMDLTGSSLPRAPPSMRSVPASVDGRPATQESNPFAKRVKRTEVDDAATTRPSGSDQPEAKKTEAAKTATPARKVTSQTALPRLASRLMTPTKASLMRSQSVKPLKSQSVAPSLLKAPSANIFSPANLSNAVKESVQSGIRKTSSSLQKIHSILRTPSRKFTHDPTKIAAGTHMSPPPGLDLEKELKALPPVPQTVPAKKHVVFTNSTLERDTQEVDWAKSPSPMKLRAGSEVPSGAVIYPSLSGANVEYPTLAIEGKESPSRRLTFGDSASTAPGKFSFKSDKPISFGPASTGTIRMVRKSNVSSMFDAKKRRLDTVEETSTSDKENGAPAQQEEGRSAKKARTAPTEPPKTPAKTPSKLPCGTPSKRGSSISKSRLAFLSTPKRSRA</sequence>
<protein>
    <submittedName>
        <fullName evidence="2">Uncharacterized protein</fullName>
    </submittedName>
</protein>
<accession>A0A6A6RPD7</accession>
<feature type="region of interest" description="Disordered" evidence="1">
    <location>
        <begin position="95"/>
        <end position="138"/>
    </location>
</feature>
<evidence type="ECO:0000313" key="3">
    <source>
        <dbReference type="Proteomes" id="UP000799753"/>
    </source>
</evidence>
<evidence type="ECO:0000256" key="1">
    <source>
        <dbReference type="SAM" id="MobiDB-lite"/>
    </source>
</evidence>
<feature type="compositionally biased region" description="Low complexity" evidence="1">
    <location>
        <begin position="95"/>
        <end position="105"/>
    </location>
</feature>
<organism evidence="2 3">
    <name type="scientific">Massarina eburnea CBS 473.64</name>
    <dbReference type="NCBI Taxonomy" id="1395130"/>
    <lineage>
        <taxon>Eukaryota</taxon>
        <taxon>Fungi</taxon>
        <taxon>Dikarya</taxon>
        <taxon>Ascomycota</taxon>
        <taxon>Pezizomycotina</taxon>
        <taxon>Dothideomycetes</taxon>
        <taxon>Pleosporomycetidae</taxon>
        <taxon>Pleosporales</taxon>
        <taxon>Massarineae</taxon>
        <taxon>Massarinaceae</taxon>
        <taxon>Massarina</taxon>
    </lineage>
</organism>
<feature type="compositionally biased region" description="Low complexity" evidence="1">
    <location>
        <begin position="117"/>
        <end position="135"/>
    </location>
</feature>
<feature type="region of interest" description="Disordered" evidence="1">
    <location>
        <begin position="228"/>
        <end position="384"/>
    </location>
</feature>
<gene>
    <name evidence="2" type="ORF">P280DRAFT_492507</name>
</gene>
<feature type="region of interest" description="Disordered" evidence="1">
    <location>
        <begin position="560"/>
        <end position="591"/>
    </location>
</feature>
<feature type="compositionally biased region" description="Low complexity" evidence="1">
    <location>
        <begin position="44"/>
        <end position="58"/>
    </location>
</feature>
<dbReference type="Proteomes" id="UP000799753">
    <property type="component" value="Unassembled WGS sequence"/>
</dbReference>
<feature type="compositionally biased region" description="Polar residues" evidence="1">
    <location>
        <begin position="26"/>
        <end position="43"/>
    </location>
</feature>
<keyword evidence="3" id="KW-1185">Reference proteome</keyword>
<dbReference type="OrthoDB" id="5204833at2759"/>
<dbReference type="AlphaFoldDB" id="A0A6A6RPD7"/>